<dbReference type="Proteomes" id="UP000308600">
    <property type="component" value="Unassembled WGS sequence"/>
</dbReference>
<evidence type="ECO:0000313" key="1">
    <source>
        <dbReference type="EMBL" id="TFK59998.1"/>
    </source>
</evidence>
<accession>A0ACD3A2W6</accession>
<reference evidence="1 2" key="1">
    <citation type="journal article" date="2019" name="Nat. Ecol. Evol.">
        <title>Megaphylogeny resolves global patterns of mushroom evolution.</title>
        <authorList>
            <person name="Varga T."/>
            <person name="Krizsan K."/>
            <person name="Foldi C."/>
            <person name="Dima B."/>
            <person name="Sanchez-Garcia M."/>
            <person name="Sanchez-Ramirez S."/>
            <person name="Szollosi G.J."/>
            <person name="Szarkandi J.G."/>
            <person name="Papp V."/>
            <person name="Albert L."/>
            <person name="Andreopoulos W."/>
            <person name="Angelini C."/>
            <person name="Antonin V."/>
            <person name="Barry K.W."/>
            <person name="Bougher N.L."/>
            <person name="Buchanan P."/>
            <person name="Buyck B."/>
            <person name="Bense V."/>
            <person name="Catcheside P."/>
            <person name="Chovatia M."/>
            <person name="Cooper J."/>
            <person name="Damon W."/>
            <person name="Desjardin D."/>
            <person name="Finy P."/>
            <person name="Geml J."/>
            <person name="Haridas S."/>
            <person name="Hughes K."/>
            <person name="Justo A."/>
            <person name="Karasinski D."/>
            <person name="Kautmanova I."/>
            <person name="Kiss B."/>
            <person name="Kocsube S."/>
            <person name="Kotiranta H."/>
            <person name="LaButti K.M."/>
            <person name="Lechner B.E."/>
            <person name="Liimatainen K."/>
            <person name="Lipzen A."/>
            <person name="Lukacs Z."/>
            <person name="Mihaltcheva S."/>
            <person name="Morgado L.N."/>
            <person name="Niskanen T."/>
            <person name="Noordeloos M.E."/>
            <person name="Ohm R.A."/>
            <person name="Ortiz-Santana B."/>
            <person name="Ovrebo C."/>
            <person name="Racz N."/>
            <person name="Riley R."/>
            <person name="Savchenko A."/>
            <person name="Shiryaev A."/>
            <person name="Soop K."/>
            <person name="Spirin V."/>
            <person name="Szebenyi C."/>
            <person name="Tomsovsky M."/>
            <person name="Tulloss R.E."/>
            <person name="Uehling J."/>
            <person name="Grigoriev I.V."/>
            <person name="Vagvolgyi C."/>
            <person name="Papp T."/>
            <person name="Martin F.M."/>
            <person name="Miettinen O."/>
            <person name="Hibbett D.S."/>
            <person name="Nagy L.G."/>
        </authorList>
    </citation>
    <scope>NUCLEOTIDE SEQUENCE [LARGE SCALE GENOMIC DNA]</scope>
    <source>
        <strain evidence="1 2">NL-1719</strain>
    </source>
</reference>
<proteinExistence type="predicted"/>
<keyword evidence="2" id="KW-1185">Reference proteome</keyword>
<protein>
    <submittedName>
        <fullName evidence="1">Uncharacterized protein</fullName>
    </submittedName>
</protein>
<evidence type="ECO:0000313" key="2">
    <source>
        <dbReference type="Proteomes" id="UP000308600"/>
    </source>
</evidence>
<dbReference type="EMBL" id="ML208849">
    <property type="protein sequence ID" value="TFK59998.1"/>
    <property type="molecule type" value="Genomic_DNA"/>
</dbReference>
<gene>
    <name evidence="1" type="ORF">BDN72DRAFT_905353</name>
</gene>
<name>A0ACD3A2W6_9AGAR</name>
<organism evidence="1 2">
    <name type="scientific">Pluteus cervinus</name>
    <dbReference type="NCBI Taxonomy" id="181527"/>
    <lineage>
        <taxon>Eukaryota</taxon>
        <taxon>Fungi</taxon>
        <taxon>Dikarya</taxon>
        <taxon>Basidiomycota</taxon>
        <taxon>Agaricomycotina</taxon>
        <taxon>Agaricomycetes</taxon>
        <taxon>Agaricomycetidae</taxon>
        <taxon>Agaricales</taxon>
        <taxon>Pluteineae</taxon>
        <taxon>Pluteaceae</taxon>
        <taxon>Pluteus</taxon>
    </lineage>
</organism>
<sequence length="1015" mass="112147">MSQPGEPTSFIVTLFQQVLAQASPDQRGMLIQLLNLPSTQPPPSQGVAISQPSTAQATSPPSPPGPNLPAPRPPRHSNLNSSTNTPSSSSATTMPPSNSQPVTAAYAPTQTRYTPVSRPMPLPAVPTTQPPASSSFQPHIGANTLPVSLTAPHTLHARELSAARASGPGGGGGRGRGRVVSTPVPSGSRRPGVRRPRTVSTPSIRGIQVSAGSTSRPPRTNADFAAFCTTDGPIRDGVQSKSLLMDIYIYPPSEAGYRQRSKGRELATHTAIYFKQLAVSFRRFSEDNKLFYAWDKDITTTIASLRIALVTQMKGDGYEFRPSDRARRLGVENTDLTLLSMGQKRLHQYPGDPDTLTLAKMLEKPTDFPPKKFGETGRFQVHFIITSSTTGRRIDGYLHRCLGPKYRNLYYDDCKEEDGAEEDQVVFSCDEDEGEENFGRDLYRIDEENGMEVDGVEFQAPLSSGSHLSSSRRRGGQNGGTSRPLEAMASTLSLDDSDDQDLPPLEAIPLEIWRQDQPWDRSITYRHKTLTEDIMKKVALEFFKDPLSNFHPVQGTDVDDLARQFIDFLKECARKNDYSDAYLFLSTCAVHDGFSSTPALGDGVGKEVLFRAFQLMKDKPAKYFSQTLDKFSSILVPQGGPRLFLMAPSKDLLLEFNILGALSAMMVAHGIPPLPFNPLVIQYMLHCGDLHSLTPPLVGEWHPGFRSTLEYFISLGAKGDLYAPCPFGNIESSPGVVIMTPLRSLFQCSMGMDVHLLDDRSEAAHSGWAVTLLLMAIFGTTDMNHPHIKAFYAGFSMRNYEGHTTQELFDQYSETTGQILSITWAGRIQDADQFLSHFRIWPTAGYAERDKVDDKLSRLDPPLNIKALMEGFFKRRGVPCMERFRDLTSHLTSKGLVLTPEEMNTHSFRSRLYTWVATGTPYLLPGDHDLELALVEDPSDVAYAQGTDSDREALMKAGVICWHTCTNHTMLPVAYLCELAEKTYPHDGYTSFVDAFDQWLLVQIVNGMCGHSGIL</sequence>